<dbReference type="SUPFAM" id="SSF102712">
    <property type="entry name" value="JAB1/MPN domain"/>
    <property type="match status" value="1"/>
</dbReference>
<keyword evidence="2" id="KW-0479">Metal-binding</keyword>
<dbReference type="InterPro" id="IPR035985">
    <property type="entry name" value="Ubiquitin-activating_enz"/>
</dbReference>
<dbReference type="Pfam" id="PF00899">
    <property type="entry name" value="ThiF"/>
    <property type="match status" value="1"/>
</dbReference>
<dbReference type="Pfam" id="PF14457">
    <property type="entry name" value="Prok-E2_A"/>
    <property type="match status" value="1"/>
</dbReference>
<evidence type="ECO:0000256" key="1">
    <source>
        <dbReference type="ARBA" id="ARBA00022670"/>
    </source>
</evidence>
<reference evidence="8 9" key="1">
    <citation type="submission" date="2015-07" db="EMBL/GenBank/DDBJ databases">
        <authorList>
            <person name="Noorani M."/>
        </authorList>
    </citation>
    <scope>NUCLEOTIDE SEQUENCE [LARGE SCALE GENOMIC DNA]</scope>
    <source>
        <strain evidence="8 9">CECT 5088</strain>
    </source>
</reference>
<dbReference type="Gene3D" id="3.40.50.720">
    <property type="entry name" value="NAD(P)-binding Rossmann-like Domain"/>
    <property type="match status" value="1"/>
</dbReference>
<keyword evidence="5" id="KW-0482">Metalloprotease</keyword>
<name>A0A0M6XY22_9RHOB</name>
<dbReference type="GO" id="GO:0016779">
    <property type="term" value="F:nucleotidyltransferase activity"/>
    <property type="evidence" value="ECO:0007669"/>
    <property type="project" value="UniProtKB-KW"/>
</dbReference>
<dbReference type="InterPro" id="IPR028090">
    <property type="entry name" value="JAB_dom_prok"/>
</dbReference>
<protein>
    <submittedName>
        <fullName evidence="8">Thiazole biosynthesis adenylyltransferase ThiF</fullName>
    </submittedName>
</protein>
<accession>A0A0M6XY22</accession>
<organism evidence="8 9">
    <name type="scientific">Jannaschia rubra</name>
    <dbReference type="NCBI Taxonomy" id="282197"/>
    <lineage>
        <taxon>Bacteria</taxon>
        <taxon>Pseudomonadati</taxon>
        <taxon>Pseudomonadota</taxon>
        <taxon>Alphaproteobacteria</taxon>
        <taxon>Rhodobacterales</taxon>
        <taxon>Roseobacteraceae</taxon>
        <taxon>Jannaschia</taxon>
    </lineage>
</organism>
<proteinExistence type="predicted"/>
<keyword evidence="8" id="KW-0548">Nucleotidyltransferase</keyword>
<dbReference type="SUPFAM" id="SSF69572">
    <property type="entry name" value="Activating enzymes of the ubiquitin-like proteins"/>
    <property type="match status" value="1"/>
</dbReference>
<keyword evidence="4" id="KW-0862">Zinc</keyword>
<evidence type="ECO:0000256" key="5">
    <source>
        <dbReference type="ARBA" id="ARBA00023049"/>
    </source>
</evidence>
<sequence length="763" mass="81292">MIDAWLDRFGTKVAVEALRAAEAQTFVRYMERYGGAVGIVRDMRDGERSSLVVLDLHTGRPQDSAVGIKAVERIGVEFSHDAAGMPMVRSLRADFPVTGHQHLSLPDRPPAICIDERPWNEARLTWGPPELLGRVLNWFRRAAAGELHDAAQPVDPNLITSGVRALVPRRLLDQSASEPLIAVRKGDGSDLEIMGVEDIPEGGVMGAAYSPLVVSVPPEAMTRMRFAPCTLAELASYLADRGIDLPALLAVAFIGALDTPPPFRKALDDGRLLVVLQMPVTSGASANTQTIAFLASHSLGQVAINLGVAHPCDSDVNEPERLNVARAIGATPGDASMLSETALLPCDVHVTMDRIAAARYAGTDTNDARRAVLIGAGAIGSHLATCLAREGRYRWTIIDPDVFLPHNAARHVAGHGATFHRKADVLATYLTDILDEHDVATTIPHDVSTADMGRDAIDAALHGADLVIDATASLAAARFLNDHPSSARRVSAFFNPVGTAVVVLAETENRDVTLRDLEAQFLQDAAVVPAMEDHYSIEPERIAYSGSCGAITSAIPQSHVMVLSGLAATGIVRAVERSSGSIRVWFMTSNGAIGCHERDASTPDTVNIGGWTVSLDAGVRTSLTAMRDRALPEETGGVLTGTVDIPARRLHILHAAPAPIDSEQSPNGFVRGTAGVGAHLDRIRDRTMGQVRYLGEWHSHPDGIDTRPSPVDLEQLDWLSATLGMEALPGLMAIVGEDAVTVAFGPHRASIPLEPEACHGEAA</sequence>
<dbReference type="Pfam" id="PF14464">
    <property type="entry name" value="Prok-JAB"/>
    <property type="match status" value="1"/>
</dbReference>
<gene>
    <name evidence="8" type="ORF">JAN5088_03610</name>
</gene>
<dbReference type="Proteomes" id="UP000048908">
    <property type="component" value="Unassembled WGS sequence"/>
</dbReference>
<dbReference type="GO" id="GO:0006508">
    <property type="term" value="P:proteolysis"/>
    <property type="evidence" value="ECO:0007669"/>
    <property type="project" value="UniProtKB-KW"/>
</dbReference>
<evidence type="ECO:0000259" key="6">
    <source>
        <dbReference type="Pfam" id="PF00899"/>
    </source>
</evidence>
<evidence type="ECO:0000313" key="9">
    <source>
        <dbReference type="Proteomes" id="UP000048908"/>
    </source>
</evidence>
<dbReference type="AlphaFoldDB" id="A0A0M6XY22"/>
<dbReference type="EMBL" id="CXPG01000027">
    <property type="protein sequence ID" value="CTQ34814.1"/>
    <property type="molecule type" value="Genomic_DNA"/>
</dbReference>
<keyword evidence="8" id="KW-0808">Transferase</keyword>
<keyword evidence="9" id="KW-1185">Reference proteome</keyword>
<keyword evidence="1" id="KW-0645">Protease</keyword>
<dbReference type="STRING" id="282197.SAMN04488517_11065"/>
<keyword evidence="3" id="KW-0378">Hydrolase</keyword>
<evidence type="ECO:0000256" key="4">
    <source>
        <dbReference type="ARBA" id="ARBA00022833"/>
    </source>
</evidence>
<evidence type="ECO:0000313" key="8">
    <source>
        <dbReference type="EMBL" id="CTQ34814.1"/>
    </source>
</evidence>
<dbReference type="GO" id="GO:0008641">
    <property type="term" value="F:ubiquitin-like modifier activating enzyme activity"/>
    <property type="evidence" value="ECO:0007669"/>
    <property type="project" value="InterPro"/>
</dbReference>
<evidence type="ECO:0000256" key="3">
    <source>
        <dbReference type="ARBA" id="ARBA00022801"/>
    </source>
</evidence>
<dbReference type="GO" id="GO:0008237">
    <property type="term" value="F:metallopeptidase activity"/>
    <property type="evidence" value="ECO:0007669"/>
    <property type="project" value="UniProtKB-KW"/>
</dbReference>
<evidence type="ECO:0000259" key="7">
    <source>
        <dbReference type="Pfam" id="PF14464"/>
    </source>
</evidence>
<dbReference type="Gene3D" id="3.40.140.10">
    <property type="entry name" value="Cytidine Deaminase, domain 2"/>
    <property type="match status" value="1"/>
</dbReference>
<dbReference type="InterPro" id="IPR032865">
    <property type="entry name" value="Prok-E2_A"/>
</dbReference>
<feature type="domain" description="THIF-type NAD/FAD binding fold" evidence="6">
    <location>
        <begin position="362"/>
        <end position="483"/>
    </location>
</feature>
<dbReference type="GO" id="GO:0046872">
    <property type="term" value="F:metal ion binding"/>
    <property type="evidence" value="ECO:0007669"/>
    <property type="project" value="UniProtKB-KW"/>
</dbReference>
<feature type="domain" description="JAB" evidence="7">
    <location>
        <begin position="619"/>
        <end position="717"/>
    </location>
</feature>
<evidence type="ECO:0000256" key="2">
    <source>
        <dbReference type="ARBA" id="ARBA00022723"/>
    </source>
</evidence>
<dbReference type="InterPro" id="IPR000594">
    <property type="entry name" value="ThiF_NAD_FAD-bd"/>
</dbReference>